<sequence>MASSLRGFRTALSRLRQLPTRVNRARAEALQEWASELEKTAKDLAPVRTGSLRDSIESRVNSSSGKAWVQIKQGPTTEYAYYVEKGTSKMADQPFMGPAAQIHRRTGERAMARAGRRRLLGGW</sequence>
<evidence type="ECO:0000313" key="1">
    <source>
        <dbReference type="EMBL" id="QDH92115.1"/>
    </source>
</evidence>
<dbReference type="NCBIfam" id="TIGR01725">
    <property type="entry name" value="phge_HK97_gp10"/>
    <property type="match status" value="1"/>
</dbReference>
<dbReference type="RefSeq" id="YP_010655454.1">
    <property type="nucleotide sequence ID" value="NC_070828.1"/>
</dbReference>
<keyword evidence="2" id="KW-1185">Reference proteome</keyword>
<evidence type="ECO:0000313" key="2">
    <source>
        <dbReference type="Proteomes" id="UP000316735"/>
    </source>
</evidence>
<dbReference type="GeneID" id="77931316"/>
<evidence type="ECO:0008006" key="3">
    <source>
        <dbReference type="Google" id="ProtNLM"/>
    </source>
</evidence>
<name>A0A514DET1_9CAUD</name>
<organism evidence="1 2">
    <name type="scientific">Streptomyces phage Dubu</name>
    <dbReference type="NCBI Taxonomy" id="2591226"/>
    <lineage>
        <taxon>Viruses</taxon>
        <taxon>Duplodnaviria</taxon>
        <taxon>Heunggongvirae</taxon>
        <taxon>Uroviricota</taxon>
        <taxon>Caudoviricetes</taxon>
        <taxon>Dubuvirus</taxon>
        <taxon>Dubuvirus dubu</taxon>
    </lineage>
</organism>
<reference evidence="1 2" key="1">
    <citation type="submission" date="2019-05" db="EMBL/GenBank/DDBJ databases">
        <authorList>
            <person name="Derk J.T."/>
            <person name="Gurtovaia V."/>
            <person name="Hoskins I.B.W."/>
            <person name="Meyer D.A."/>
            <person name="Wheatley K.M."/>
            <person name="Pape-Zambito D.A."/>
            <person name="Garlena R.A."/>
            <person name="Russell D.A."/>
            <person name="Pope W.H."/>
            <person name="Jacobs-Sera D."/>
            <person name="Hatfull G.F."/>
        </authorList>
    </citation>
    <scope>NUCLEOTIDE SEQUENCE [LARGE SCALE GENOMIC DNA]</scope>
</reference>
<dbReference type="KEGG" id="vg:77931316"/>
<dbReference type="Proteomes" id="UP000316735">
    <property type="component" value="Segment"/>
</dbReference>
<gene>
    <name evidence="1" type="primary">10</name>
    <name evidence="1" type="ORF">SEA_DUBU_10</name>
</gene>
<dbReference type="InterPro" id="IPR010064">
    <property type="entry name" value="HK97-gp10_tail"/>
</dbReference>
<protein>
    <recommendedName>
        <fullName evidence="3">HK97 gp10 family phage protein</fullName>
    </recommendedName>
</protein>
<dbReference type="Pfam" id="PF04883">
    <property type="entry name" value="HK97-gp10_like"/>
    <property type="match status" value="1"/>
</dbReference>
<accession>A0A514DET1</accession>
<proteinExistence type="predicted"/>
<dbReference type="EMBL" id="MK937595">
    <property type="protein sequence ID" value="QDH92115.1"/>
    <property type="molecule type" value="Genomic_DNA"/>
</dbReference>